<evidence type="ECO:0000256" key="1">
    <source>
        <dbReference type="ARBA" id="ARBA00010515"/>
    </source>
</evidence>
<evidence type="ECO:0000256" key="2">
    <source>
        <dbReference type="PROSITE-ProRule" id="PRU10038"/>
    </source>
</evidence>
<gene>
    <name evidence="4" type="ORF">FEM48_Zijuj09G0119800</name>
</gene>
<evidence type="ECO:0000313" key="4">
    <source>
        <dbReference type="EMBL" id="KAH7517961.1"/>
    </source>
</evidence>
<name>A0A978USW1_ZIZJJ</name>
<dbReference type="PANTHER" id="PTHR23024">
    <property type="entry name" value="ARYLACETAMIDE DEACETYLASE"/>
    <property type="match status" value="1"/>
</dbReference>
<sequence>MSSEIAQDLSPLIKVYKDGRVERLKGNDIVPPSLDLKTGVESTDIVVSAETGLSARLYIPKTAINTSQKIPLLVYFHGGGFCIETAFSPTYHDYLNSLAASANIVVVSVDYRRAPEHPLPVAYDDSWAVLKWISSHFEQKGPSECLNSNADLKRVFFAGDSAGANIAHNMAMRVGLSEEELRIKLVGSVLVHPYFGGKEPIGAEVKMEAGFKAWTESFWRLACPSTTGLDDPLINPAEDPNLEKVGGEKLLVCVAEKDFLRERGWYYSELVRKRGWGGIVEVMEAKEENHVFHLFKPSCENAIAMLKRISSFISSL</sequence>
<feature type="active site" evidence="2">
    <location>
        <position position="161"/>
    </location>
</feature>
<dbReference type="GO" id="GO:0016787">
    <property type="term" value="F:hydrolase activity"/>
    <property type="evidence" value="ECO:0007669"/>
    <property type="project" value="InterPro"/>
</dbReference>
<dbReference type="InterPro" id="IPR050466">
    <property type="entry name" value="Carboxylest/Gibb_receptor"/>
</dbReference>
<dbReference type="PANTHER" id="PTHR23024:SF467">
    <property type="entry name" value="CARBOXYLESTERASE 12-RELATED"/>
    <property type="match status" value="1"/>
</dbReference>
<comment type="similarity">
    <text evidence="1">Belongs to the 'GDXG' lipolytic enzyme family.</text>
</comment>
<dbReference type="EMBL" id="JAEACU010000009">
    <property type="protein sequence ID" value="KAH7517961.1"/>
    <property type="molecule type" value="Genomic_DNA"/>
</dbReference>
<dbReference type="AlphaFoldDB" id="A0A978USW1"/>
<accession>A0A978USW1</accession>
<evidence type="ECO:0000259" key="3">
    <source>
        <dbReference type="Pfam" id="PF07859"/>
    </source>
</evidence>
<dbReference type="PROSITE" id="PS01174">
    <property type="entry name" value="LIPASE_GDXG_SER"/>
    <property type="match status" value="1"/>
</dbReference>
<reference evidence="4" key="1">
    <citation type="journal article" date="2021" name="Front. Plant Sci.">
        <title>Chromosome-Scale Genome Assembly for Chinese Sour Jujube and Insights Into Its Genome Evolution and Domestication Signature.</title>
        <authorList>
            <person name="Shen L.-Y."/>
            <person name="Luo H."/>
            <person name="Wang X.-L."/>
            <person name="Wang X.-M."/>
            <person name="Qiu X.-J."/>
            <person name="Liu H."/>
            <person name="Zhou S.-S."/>
            <person name="Jia K.-H."/>
            <person name="Nie S."/>
            <person name="Bao Y.-T."/>
            <person name="Zhang R.-G."/>
            <person name="Yun Q.-Z."/>
            <person name="Chai Y.-H."/>
            <person name="Lu J.-Y."/>
            <person name="Li Y."/>
            <person name="Zhao S.-W."/>
            <person name="Mao J.-F."/>
            <person name="Jia S.-G."/>
            <person name="Mao Y.-M."/>
        </authorList>
    </citation>
    <scope>NUCLEOTIDE SEQUENCE</scope>
    <source>
        <strain evidence="4">AT0</strain>
        <tissue evidence="4">Leaf</tissue>
    </source>
</reference>
<dbReference type="InterPro" id="IPR033140">
    <property type="entry name" value="Lipase_GDXG_put_SER_AS"/>
</dbReference>
<proteinExistence type="inferred from homology"/>
<feature type="domain" description="Alpha/beta hydrolase fold-3" evidence="3">
    <location>
        <begin position="73"/>
        <end position="293"/>
    </location>
</feature>
<dbReference type="Pfam" id="PF07859">
    <property type="entry name" value="Abhydrolase_3"/>
    <property type="match status" value="1"/>
</dbReference>
<dbReference type="OrthoDB" id="408631at2759"/>
<dbReference type="Gene3D" id="3.40.50.1820">
    <property type="entry name" value="alpha/beta hydrolase"/>
    <property type="match status" value="1"/>
</dbReference>
<dbReference type="Proteomes" id="UP000813462">
    <property type="component" value="Unassembled WGS sequence"/>
</dbReference>
<evidence type="ECO:0000313" key="5">
    <source>
        <dbReference type="Proteomes" id="UP000813462"/>
    </source>
</evidence>
<dbReference type="SUPFAM" id="SSF53474">
    <property type="entry name" value="alpha/beta-Hydrolases"/>
    <property type="match status" value="1"/>
</dbReference>
<comment type="caution">
    <text evidence="4">The sequence shown here is derived from an EMBL/GenBank/DDBJ whole genome shotgun (WGS) entry which is preliminary data.</text>
</comment>
<organism evidence="4 5">
    <name type="scientific">Ziziphus jujuba var. spinosa</name>
    <dbReference type="NCBI Taxonomy" id="714518"/>
    <lineage>
        <taxon>Eukaryota</taxon>
        <taxon>Viridiplantae</taxon>
        <taxon>Streptophyta</taxon>
        <taxon>Embryophyta</taxon>
        <taxon>Tracheophyta</taxon>
        <taxon>Spermatophyta</taxon>
        <taxon>Magnoliopsida</taxon>
        <taxon>eudicotyledons</taxon>
        <taxon>Gunneridae</taxon>
        <taxon>Pentapetalae</taxon>
        <taxon>rosids</taxon>
        <taxon>fabids</taxon>
        <taxon>Rosales</taxon>
        <taxon>Rhamnaceae</taxon>
        <taxon>Paliureae</taxon>
        <taxon>Ziziphus</taxon>
    </lineage>
</organism>
<dbReference type="InterPro" id="IPR029058">
    <property type="entry name" value="AB_hydrolase_fold"/>
</dbReference>
<protein>
    <recommendedName>
        <fullName evidence="3">Alpha/beta hydrolase fold-3 domain-containing protein</fullName>
    </recommendedName>
</protein>
<dbReference type="InterPro" id="IPR013094">
    <property type="entry name" value="AB_hydrolase_3"/>
</dbReference>